<dbReference type="EMBL" id="JAFBFC010000004">
    <property type="protein sequence ID" value="MBM7703591.1"/>
    <property type="molecule type" value="Genomic_DNA"/>
</dbReference>
<dbReference type="InterPro" id="IPR011989">
    <property type="entry name" value="ARM-like"/>
</dbReference>
<dbReference type="SUPFAM" id="SSF48371">
    <property type="entry name" value="ARM repeat"/>
    <property type="match status" value="1"/>
</dbReference>
<reference evidence="1 2" key="1">
    <citation type="submission" date="2021-01" db="EMBL/GenBank/DDBJ databases">
        <title>Genomic Encyclopedia of Type Strains, Phase IV (KMG-IV): sequencing the most valuable type-strain genomes for metagenomic binning, comparative biology and taxonomic classification.</title>
        <authorList>
            <person name="Goeker M."/>
        </authorList>
    </citation>
    <scope>NUCLEOTIDE SEQUENCE [LARGE SCALE GENOMIC DNA]</scope>
    <source>
        <strain evidence="1 2">DSM 104297</strain>
    </source>
</reference>
<dbReference type="RefSeq" id="WP_205187557.1">
    <property type="nucleotide sequence ID" value="NZ_JAFBFC010000004.1"/>
</dbReference>
<accession>A0ABS2QXY2</accession>
<comment type="caution">
    <text evidence="1">The sequence shown here is derived from an EMBL/GenBank/DDBJ whole genome shotgun (WGS) entry which is preliminary data.</text>
</comment>
<dbReference type="Proteomes" id="UP000809829">
    <property type="component" value="Unassembled WGS sequence"/>
</dbReference>
<gene>
    <name evidence="1" type="ORF">JOC83_002440</name>
</gene>
<evidence type="ECO:0008006" key="3">
    <source>
        <dbReference type="Google" id="ProtNLM"/>
    </source>
</evidence>
<dbReference type="Gene3D" id="1.25.10.10">
    <property type="entry name" value="Leucine-rich Repeat Variant"/>
    <property type="match status" value="1"/>
</dbReference>
<evidence type="ECO:0000313" key="2">
    <source>
        <dbReference type="Proteomes" id="UP000809829"/>
    </source>
</evidence>
<sequence length="601" mass="68753">MIPILSRLQDETKRLMIAGSDLAIHDPKLQKLIPTLKAMGEKAPVFAKLAALTEELIQSKEETASKLVELSHLVTSILYTQGKTGEEGSLVQSELTFTYETTLSHRRIYPLIEALTTSGSGRLQVIQEAVESGAYKDLRLVLPFVSALDDPYAEIGDYVATYVLPTFDASILPLIQENFHIKGAKVDARRLKVMSHFLGQEGMSLYLDAIENGSKQVKIEAIKCLALFDEAEDLLLTYARDKKVDVRTAAYEALATRETEKAARCLVDALHGKDHYHVMYVVQNSDSNILGKHLLSYVQQTYEAYLATKKIDEKDRFEESLRLLQGKQQEDIKSLLADIIHNVDVQASIAREALYILTETYGIDSLAEFPNVHQLRNRSSLVDFSFRYALLHSSKEEVFEQFSRYVKRGRNDYGARLILEMMDRGIFFKGSLQPFDREYEKQRYYYYDDEEKTANLCLEAKWDARWVDVLISMEEEKLALRLLTDGKNEKYVQYAMNKLALNPYFSSSRGVNAMTALLQMNVENVFDVLVDTLKKTDKYSNSIKFHLTTVLENMRLFTVLPTAYATELERIAVEEIETERIKHRLLTIAHDLKKSEEKQHV</sequence>
<dbReference type="Pfam" id="PF13646">
    <property type="entry name" value="HEAT_2"/>
    <property type="match status" value="1"/>
</dbReference>
<protein>
    <recommendedName>
        <fullName evidence="3">HEAT repeat domain-containing protein</fullName>
    </recommendedName>
</protein>
<evidence type="ECO:0000313" key="1">
    <source>
        <dbReference type="EMBL" id="MBM7703591.1"/>
    </source>
</evidence>
<keyword evidence="2" id="KW-1185">Reference proteome</keyword>
<proteinExistence type="predicted"/>
<dbReference type="InterPro" id="IPR016024">
    <property type="entry name" value="ARM-type_fold"/>
</dbReference>
<organism evidence="1 2">
    <name type="scientific">Priestia iocasae</name>
    <dbReference type="NCBI Taxonomy" id="2291674"/>
    <lineage>
        <taxon>Bacteria</taxon>
        <taxon>Bacillati</taxon>
        <taxon>Bacillota</taxon>
        <taxon>Bacilli</taxon>
        <taxon>Bacillales</taxon>
        <taxon>Bacillaceae</taxon>
        <taxon>Priestia</taxon>
    </lineage>
</organism>
<name>A0ABS2QXY2_9BACI</name>